<dbReference type="EMBL" id="JACHDY010000005">
    <property type="protein sequence ID" value="MBB5318664.1"/>
    <property type="molecule type" value="Genomic_DNA"/>
</dbReference>
<comment type="caution">
    <text evidence="2">The sequence shown here is derived from an EMBL/GenBank/DDBJ whole genome shotgun (WGS) entry which is preliminary data.</text>
</comment>
<organism evidence="2 3">
    <name type="scientific">Tunturiibacter empetritectus</name>
    <dbReference type="NCBI Taxonomy" id="3069691"/>
    <lineage>
        <taxon>Bacteria</taxon>
        <taxon>Pseudomonadati</taxon>
        <taxon>Acidobacteriota</taxon>
        <taxon>Terriglobia</taxon>
        <taxon>Terriglobales</taxon>
        <taxon>Acidobacteriaceae</taxon>
        <taxon>Tunturiibacter</taxon>
    </lineage>
</organism>
<protein>
    <submittedName>
        <fullName evidence="2">Uncharacterized protein</fullName>
    </submittedName>
</protein>
<dbReference type="AlphaFoldDB" id="A0A7W8IKC2"/>
<evidence type="ECO:0000313" key="2">
    <source>
        <dbReference type="EMBL" id="MBB5318664.1"/>
    </source>
</evidence>
<gene>
    <name evidence="2" type="ORF">HDF09_003363</name>
</gene>
<feature type="coiled-coil region" evidence="1">
    <location>
        <begin position="14"/>
        <end position="41"/>
    </location>
</feature>
<evidence type="ECO:0000256" key="1">
    <source>
        <dbReference type="SAM" id="Coils"/>
    </source>
</evidence>
<dbReference type="Proteomes" id="UP000568106">
    <property type="component" value="Unassembled WGS sequence"/>
</dbReference>
<sequence>MIYRKINMELIVIEDEAEAVVEQLNAALDRLEERHAIFGGEIETAAIEHPGTRRRSAFTHTMAAGETAASAVRMAGGKVVDALRKVI</sequence>
<proteinExistence type="predicted"/>
<keyword evidence="3" id="KW-1185">Reference proteome</keyword>
<reference evidence="2" key="1">
    <citation type="submission" date="2020-08" db="EMBL/GenBank/DDBJ databases">
        <title>Genomic Encyclopedia of Type Strains, Phase IV (KMG-V): Genome sequencing to study the core and pangenomes of soil and plant-associated prokaryotes.</title>
        <authorList>
            <person name="Whitman W."/>
        </authorList>
    </citation>
    <scope>NUCLEOTIDE SEQUENCE [LARGE SCALE GENOMIC DNA]</scope>
    <source>
        <strain evidence="2">M8UP27</strain>
    </source>
</reference>
<accession>A0A7W8IKC2</accession>
<keyword evidence="1" id="KW-0175">Coiled coil</keyword>
<name>A0A7W8IKC2_9BACT</name>
<evidence type="ECO:0000313" key="3">
    <source>
        <dbReference type="Proteomes" id="UP000568106"/>
    </source>
</evidence>